<dbReference type="Gene3D" id="3.30.1330.30">
    <property type="match status" value="1"/>
</dbReference>
<sequence>MSSTPWLNLLGLVYRAKKLVTGEELVIKAIQHKKVYLVIVSEDASDNTKKKVLNKCEFYQIPVVVKGDRTSIGNAIGKAERVVIGIEDPGFATKLRSIIE</sequence>
<reference evidence="2 3" key="1">
    <citation type="submission" date="2021-06" db="EMBL/GenBank/DDBJ databases">
        <title>Bacillus sp. RD4P76, an endophyte from a halophyte.</title>
        <authorList>
            <person name="Sun J.-Q."/>
        </authorList>
    </citation>
    <scope>NUCLEOTIDE SEQUENCE [LARGE SCALE GENOMIC DNA]</scope>
    <source>
        <strain evidence="2 3">JCM 17098</strain>
    </source>
</reference>
<organism evidence="2 3">
    <name type="scientific">Evansella alkalicola</name>
    <dbReference type="NCBI Taxonomy" id="745819"/>
    <lineage>
        <taxon>Bacteria</taxon>
        <taxon>Bacillati</taxon>
        <taxon>Bacillota</taxon>
        <taxon>Bacilli</taxon>
        <taxon>Bacillales</taxon>
        <taxon>Bacillaceae</taxon>
        <taxon>Evansella</taxon>
    </lineage>
</organism>
<comment type="caution">
    <text evidence="2">The sequence shown here is derived from an EMBL/GenBank/DDBJ whole genome shotgun (WGS) entry which is preliminary data.</text>
</comment>
<keyword evidence="3" id="KW-1185">Reference proteome</keyword>
<dbReference type="NCBIfam" id="NF005825">
    <property type="entry name" value="PRK07714.1"/>
    <property type="match status" value="1"/>
</dbReference>
<evidence type="ECO:0000313" key="2">
    <source>
        <dbReference type="EMBL" id="MBU9720361.1"/>
    </source>
</evidence>
<proteinExistence type="predicted"/>
<feature type="domain" description="Ribosomal protein eL8/eL30/eS12/Gadd45" evidence="1">
    <location>
        <begin position="9"/>
        <end position="94"/>
    </location>
</feature>
<dbReference type="InterPro" id="IPR004038">
    <property type="entry name" value="Ribosomal_eL8/eL30/eS12/Gad45"/>
</dbReference>
<gene>
    <name evidence="2" type="ORF">KS407_02765</name>
</gene>
<dbReference type="Pfam" id="PF01248">
    <property type="entry name" value="Ribosomal_L7Ae"/>
    <property type="match status" value="1"/>
</dbReference>
<dbReference type="EMBL" id="JAHQCR010000016">
    <property type="protein sequence ID" value="MBU9720361.1"/>
    <property type="molecule type" value="Genomic_DNA"/>
</dbReference>
<evidence type="ECO:0000313" key="3">
    <source>
        <dbReference type="Proteomes" id="UP000790580"/>
    </source>
</evidence>
<evidence type="ECO:0000259" key="1">
    <source>
        <dbReference type="Pfam" id="PF01248"/>
    </source>
</evidence>
<dbReference type="RefSeq" id="WP_088075654.1">
    <property type="nucleotide sequence ID" value="NZ_JAHQCR010000016.1"/>
</dbReference>
<protein>
    <submittedName>
        <fullName evidence="2">YlxQ family RNA-binding protein</fullName>
    </submittedName>
</protein>
<accession>A0ABS6JQH9</accession>
<dbReference type="SUPFAM" id="SSF55315">
    <property type="entry name" value="L30e-like"/>
    <property type="match status" value="1"/>
</dbReference>
<dbReference type="Proteomes" id="UP000790580">
    <property type="component" value="Unassembled WGS sequence"/>
</dbReference>
<name>A0ABS6JQH9_9BACI</name>
<dbReference type="InterPro" id="IPR029064">
    <property type="entry name" value="Ribosomal_eL30-like_sf"/>
</dbReference>